<dbReference type="EMBL" id="RJJR01000019">
    <property type="protein sequence ID" value="RNI33548.1"/>
    <property type="molecule type" value="Genomic_DNA"/>
</dbReference>
<keyword evidence="5" id="KW-0998">Cell outer membrane</keyword>
<evidence type="ECO:0000256" key="6">
    <source>
        <dbReference type="SAM" id="MobiDB-lite"/>
    </source>
</evidence>
<dbReference type="RefSeq" id="WP_123122317.1">
    <property type="nucleotide sequence ID" value="NZ_RJJR01000019.1"/>
</dbReference>
<protein>
    <submittedName>
        <fullName evidence="9">RagB/SusD family nutrient uptake outer membrane protein</fullName>
    </submittedName>
</protein>
<dbReference type="Pfam" id="PF14322">
    <property type="entry name" value="SusD-like_3"/>
    <property type="match status" value="1"/>
</dbReference>
<evidence type="ECO:0000259" key="8">
    <source>
        <dbReference type="Pfam" id="PF14322"/>
    </source>
</evidence>
<keyword evidence="3" id="KW-0732">Signal</keyword>
<feature type="domain" description="SusD-like N-terminal" evidence="8">
    <location>
        <begin position="99"/>
        <end position="239"/>
    </location>
</feature>
<evidence type="ECO:0000256" key="5">
    <source>
        <dbReference type="ARBA" id="ARBA00023237"/>
    </source>
</evidence>
<evidence type="ECO:0000256" key="2">
    <source>
        <dbReference type="ARBA" id="ARBA00006275"/>
    </source>
</evidence>
<dbReference type="InterPro" id="IPR011990">
    <property type="entry name" value="TPR-like_helical_dom_sf"/>
</dbReference>
<feature type="region of interest" description="Disordered" evidence="6">
    <location>
        <begin position="609"/>
        <end position="628"/>
    </location>
</feature>
<keyword evidence="10" id="KW-1185">Reference proteome</keyword>
<dbReference type="InterPro" id="IPR033985">
    <property type="entry name" value="SusD-like_N"/>
</dbReference>
<dbReference type="SUPFAM" id="SSF48452">
    <property type="entry name" value="TPR-like"/>
    <property type="match status" value="1"/>
</dbReference>
<dbReference type="InterPro" id="IPR012944">
    <property type="entry name" value="SusD_RagB_dom"/>
</dbReference>
<evidence type="ECO:0000256" key="3">
    <source>
        <dbReference type="ARBA" id="ARBA00022729"/>
    </source>
</evidence>
<dbReference type="Proteomes" id="UP000267223">
    <property type="component" value="Unassembled WGS sequence"/>
</dbReference>
<organism evidence="9 10">
    <name type="scientific">Hanamia caeni</name>
    <dbReference type="NCBI Taxonomy" id="2294116"/>
    <lineage>
        <taxon>Bacteria</taxon>
        <taxon>Pseudomonadati</taxon>
        <taxon>Bacteroidota</taxon>
        <taxon>Chitinophagia</taxon>
        <taxon>Chitinophagales</taxon>
        <taxon>Chitinophagaceae</taxon>
        <taxon>Hanamia</taxon>
    </lineage>
</organism>
<comment type="caution">
    <text evidence="9">The sequence shown here is derived from an EMBL/GenBank/DDBJ whole genome shotgun (WGS) entry which is preliminary data.</text>
</comment>
<evidence type="ECO:0000259" key="7">
    <source>
        <dbReference type="Pfam" id="PF07980"/>
    </source>
</evidence>
<dbReference type="AlphaFoldDB" id="A0A3M9N9B0"/>
<evidence type="ECO:0000256" key="1">
    <source>
        <dbReference type="ARBA" id="ARBA00004442"/>
    </source>
</evidence>
<proteinExistence type="inferred from homology"/>
<comment type="similarity">
    <text evidence="2">Belongs to the SusD family.</text>
</comment>
<feature type="domain" description="RagB/SusD" evidence="7">
    <location>
        <begin position="355"/>
        <end position="612"/>
    </location>
</feature>
<gene>
    <name evidence="9" type="ORF">EFY79_18905</name>
</gene>
<dbReference type="Gene3D" id="1.25.40.390">
    <property type="match status" value="1"/>
</dbReference>
<keyword evidence="4" id="KW-0472">Membrane</keyword>
<name>A0A3M9N9B0_9BACT</name>
<evidence type="ECO:0000256" key="4">
    <source>
        <dbReference type="ARBA" id="ARBA00023136"/>
    </source>
</evidence>
<accession>A0A3M9N9B0</accession>
<evidence type="ECO:0000313" key="9">
    <source>
        <dbReference type="EMBL" id="RNI33548.1"/>
    </source>
</evidence>
<comment type="subcellular location">
    <subcellularLocation>
        <location evidence="1">Cell outer membrane</location>
    </subcellularLocation>
</comment>
<dbReference type="OrthoDB" id="5694214at2"/>
<dbReference type="GO" id="GO:0009279">
    <property type="term" value="C:cell outer membrane"/>
    <property type="evidence" value="ECO:0007669"/>
    <property type="project" value="UniProtKB-SubCell"/>
</dbReference>
<dbReference type="Pfam" id="PF07980">
    <property type="entry name" value="SusD_RagB"/>
    <property type="match status" value="1"/>
</dbReference>
<reference evidence="9 10" key="1">
    <citation type="submission" date="2018-11" db="EMBL/GenBank/DDBJ databases">
        <title>Draft genome sequence of Ferruginibacter sp. BO-59.</title>
        <authorList>
            <person name="Im W.T."/>
        </authorList>
    </citation>
    <scope>NUCLEOTIDE SEQUENCE [LARGE SCALE GENOMIC DNA]</scope>
    <source>
        <strain evidence="9 10">BO-59</strain>
    </source>
</reference>
<sequence>MKSINKKIIYGLSITLIAILTNLSCNKSYLKPKPLSFYTPDQTYTTAAALQDALVACQRNLRYDFFGDGAPMITQCIFSDVAVEGTTDKSGPAQDMNVDITPDAINSKNDNADHNRIYWFWEQGFYRLKYANTVLAYINVPKWDTTDATQLAERNALVGAAYFFRAYTYYVLTNCFGDVPYAGKLYSGPKLDFQTVDRKVILQEMKKELEWAVQWVPDGVPKGQVSKGACQHLLAKIDLCLGDFDGAIAAASSLIDGGVYHLMQNRFGGETDMDPRFADTGYNVIWDLHRPLNKVLPANTEGLFYVIDLEGYIDNGDYSGGSSVMRQTVPNWDNKINTPLGHTGTIRTTGIEYDQQTAYGRGIGRCRGTWYSTHDIWNNDDGDLRHSRQNWMRMEDMVYNNPKLIDQDDPYYGKNLQLYSQSGALLCSDTIRCWYDWPQYKTFVPDHQNSLNNGGHTPWYVYRLAETYLVRAEAYFWKGDLANAAADINVVRERAHAQPIDAGDVTIATILDERARELYYEEYRKVELTRIAYIYAQTGQADYKGRTYSMSDFSTKNFWYDWIMDHTEFYNKGVHTIHGDEYTLSPYHVLWPIPQSAIDANVNGHINQNQGYSGSAGNVPPLETLPED</sequence>
<evidence type="ECO:0000313" key="10">
    <source>
        <dbReference type="Proteomes" id="UP000267223"/>
    </source>
</evidence>